<sequence length="360" mass="40226">MSLEDVIIHIRIEEQNQNRDNVEKAKEFSSKANVVEEKPKPKNNRKRTKKSNSKANLVEAEAEAEVITTVISSKVSMVTNMNWVVDSRATRHICGNRSAFTSYTTVKEGEEQVFLGDSKSTLVIGKGKVLLKITSGKVLALSDVLHVPDIRWNLVSVSLLGKVGVRILFDFDKIVLTENDAFVGKGYSSIHNLVIHQMDVKTAFLNGDLEEEIYMDQPEGYVVSGNEKKCIYSKYENNTSVVICLYVDDMLILELSLEVVCETKKFLGSKFVSMCCDSQAAIAKAKSKIFNGKNRHIHLRHNIVRQLLETGVISLEFVRSELNLADPLTKPLNKKLVEETSRGMGLMPITEVKSGGNPTY</sequence>
<protein>
    <submittedName>
        <fullName evidence="4">Uncharacterized protein</fullName>
    </submittedName>
</protein>
<dbReference type="AlphaFoldDB" id="A0A438J6W4"/>
<dbReference type="CDD" id="cd09272">
    <property type="entry name" value="RNase_HI_RT_Ty1"/>
    <property type="match status" value="1"/>
</dbReference>
<dbReference type="PANTHER" id="PTHR47592">
    <property type="entry name" value="PBF68 PROTEIN"/>
    <property type="match status" value="1"/>
</dbReference>
<feature type="domain" description="Reverse transcriptase Ty1/copia-type" evidence="2">
    <location>
        <begin position="189"/>
        <end position="230"/>
    </location>
</feature>
<feature type="compositionally biased region" description="Basic and acidic residues" evidence="1">
    <location>
        <begin position="19"/>
        <end position="40"/>
    </location>
</feature>
<evidence type="ECO:0000313" key="5">
    <source>
        <dbReference type="Proteomes" id="UP000288805"/>
    </source>
</evidence>
<evidence type="ECO:0000259" key="2">
    <source>
        <dbReference type="Pfam" id="PF07727"/>
    </source>
</evidence>
<feature type="domain" description="Retrovirus-related Pol polyprotein from transposon TNT 1-94-like beta-barrel" evidence="3">
    <location>
        <begin position="83"/>
        <end position="163"/>
    </location>
</feature>
<comment type="caution">
    <text evidence="4">The sequence shown here is derived from an EMBL/GenBank/DDBJ whole genome shotgun (WGS) entry which is preliminary data.</text>
</comment>
<dbReference type="Pfam" id="PF22936">
    <property type="entry name" value="Pol_BBD"/>
    <property type="match status" value="1"/>
</dbReference>
<evidence type="ECO:0000259" key="3">
    <source>
        <dbReference type="Pfam" id="PF22936"/>
    </source>
</evidence>
<reference evidence="4 5" key="1">
    <citation type="journal article" date="2018" name="PLoS Genet.">
        <title>Population sequencing reveals clonal diversity and ancestral inbreeding in the grapevine cultivar Chardonnay.</title>
        <authorList>
            <person name="Roach M.J."/>
            <person name="Johnson D.L."/>
            <person name="Bohlmann J."/>
            <person name="van Vuuren H.J."/>
            <person name="Jones S.J."/>
            <person name="Pretorius I.S."/>
            <person name="Schmidt S.A."/>
            <person name="Borneman A.R."/>
        </authorList>
    </citation>
    <scope>NUCLEOTIDE SEQUENCE [LARGE SCALE GENOMIC DNA]</scope>
    <source>
        <strain evidence="5">cv. Chardonnay</strain>
        <tissue evidence="4">Leaf</tissue>
    </source>
</reference>
<evidence type="ECO:0000313" key="4">
    <source>
        <dbReference type="EMBL" id="RVX04702.1"/>
    </source>
</evidence>
<evidence type="ECO:0000256" key="1">
    <source>
        <dbReference type="SAM" id="MobiDB-lite"/>
    </source>
</evidence>
<gene>
    <name evidence="4" type="ORF">CK203_024986</name>
</gene>
<organism evidence="4 5">
    <name type="scientific">Vitis vinifera</name>
    <name type="common">Grape</name>
    <dbReference type="NCBI Taxonomy" id="29760"/>
    <lineage>
        <taxon>Eukaryota</taxon>
        <taxon>Viridiplantae</taxon>
        <taxon>Streptophyta</taxon>
        <taxon>Embryophyta</taxon>
        <taxon>Tracheophyta</taxon>
        <taxon>Spermatophyta</taxon>
        <taxon>Magnoliopsida</taxon>
        <taxon>eudicotyledons</taxon>
        <taxon>Gunneridae</taxon>
        <taxon>Pentapetalae</taxon>
        <taxon>rosids</taxon>
        <taxon>Vitales</taxon>
        <taxon>Vitaceae</taxon>
        <taxon>Viteae</taxon>
        <taxon>Vitis</taxon>
    </lineage>
</organism>
<dbReference type="PANTHER" id="PTHR47592:SF27">
    <property type="entry name" value="OS08G0421700 PROTEIN"/>
    <property type="match status" value="1"/>
</dbReference>
<feature type="region of interest" description="Disordered" evidence="1">
    <location>
        <begin position="19"/>
        <end position="55"/>
    </location>
</feature>
<dbReference type="InterPro" id="IPR054722">
    <property type="entry name" value="PolX-like_BBD"/>
</dbReference>
<name>A0A438J6W4_VITVI</name>
<dbReference type="EMBL" id="QGNW01000059">
    <property type="protein sequence ID" value="RVX04702.1"/>
    <property type="molecule type" value="Genomic_DNA"/>
</dbReference>
<feature type="compositionally biased region" description="Basic residues" evidence="1">
    <location>
        <begin position="41"/>
        <end position="52"/>
    </location>
</feature>
<dbReference type="InterPro" id="IPR013103">
    <property type="entry name" value="RVT_2"/>
</dbReference>
<dbReference type="Proteomes" id="UP000288805">
    <property type="component" value="Unassembled WGS sequence"/>
</dbReference>
<proteinExistence type="predicted"/>
<dbReference type="Pfam" id="PF07727">
    <property type="entry name" value="RVT_2"/>
    <property type="match status" value="1"/>
</dbReference>
<accession>A0A438J6W4</accession>